<dbReference type="eggNOG" id="KOG2967">
    <property type="taxonomic scope" value="Eukaryota"/>
</dbReference>
<keyword evidence="4" id="KW-0808">Transferase</keyword>
<feature type="binding site" evidence="10">
    <location>
        <position position="239"/>
    </location>
    <ligand>
        <name>S-adenosyl-L-methionine</name>
        <dbReference type="ChEBI" id="CHEBI:59789"/>
    </ligand>
</feature>
<feature type="domain" description="SAM-dependent MTase TRM10-type" evidence="12">
    <location>
        <begin position="106"/>
        <end position="300"/>
    </location>
</feature>
<feature type="binding site" evidence="10">
    <location>
        <position position="227"/>
    </location>
    <ligand>
        <name>S-adenosyl-L-methionine</name>
        <dbReference type="ChEBI" id="CHEBI:59789"/>
    </ligand>
</feature>
<dbReference type="EC" id="2.1.1.221" evidence="1"/>
<evidence type="ECO:0000256" key="1">
    <source>
        <dbReference type="ARBA" id="ARBA00012797"/>
    </source>
</evidence>
<sequence length="370" mass="41520">MVDVTEPVAPVEAVKETAGASSATPEVDRTSEPHPKNPQNVPAPYNTKTAVIPEGMSKNEWKKAQKKAIWESKKDEIAAVKKEKKKAARKRKQLAISRGEIPAPIPQDERPPQTQLPISIVLDCGFDEMMTQKEKVSLSAQVGRCYSANRKADARFDLTVNSFNKGLKDRFNNEMNKVHELWTNIKFVEDDYTVPEDETAKSKLVYLSSDSDNVINELEDGKTYIIGGIVDKGRYKNLCQDKASKQGLQTGRLPIADFIKLSGRKVLTTNHVFEILLKWTELKDWKAAFEAVLPMRKLDPANYGRAHRRARKKARLAEGAEGNDEEDDEDDDDEEEEEESVSAEPEVVETKAEVETDTETKAETEAETKA</sequence>
<keyword evidence="3" id="KW-0489">Methyltransferase</keyword>
<evidence type="ECO:0000256" key="11">
    <source>
        <dbReference type="SAM" id="MobiDB-lite"/>
    </source>
</evidence>
<evidence type="ECO:0000256" key="10">
    <source>
        <dbReference type="PIRSR" id="PIRSR016323-2"/>
    </source>
</evidence>
<dbReference type="Proteomes" id="UP000182444">
    <property type="component" value="Chromosome 1F"/>
</dbReference>
<dbReference type="Gene3D" id="3.40.1280.30">
    <property type="match status" value="1"/>
</dbReference>
<dbReference type="VEuPathDB" id="FungiDB:YALI1_F17103g"/>
<evidence type="ECO:0000256" key="3">
    <source>
        <dbReference type="ARBA" id="ARBA00022603"/>
    </source>
</evidence>
<evidence type="ECO:0000256" key="2">
    <source>
        <dbReference type="ARBA" id="ARBA00020451"/>
    </source>
</evidence>
<feature type="compositionally biased region" description="Basic and acidic residues" evidence="11">
    <location>
        <begin position="26"/>
        <end position="35"/>
    </location>
</feature>
<dbReference type="InterPro" id="IPR028564">
    <property type="entry name" value="MT_TRM10-typ"/>
</dbReference>
<dbReference type="InterPro" id="IPR007356">
    <property type="entry name" value="tRNA_m1G_MeTrfase_euk"/>
</dbReference>
<dbReference type="GO" id="GO:0002939">
    <property type="term" value="P:tRNA N1-guanine methylation"/>
    <property type="evidence" value="ECO:0007669"/>
    <property type="project" value="TreeGrafter"/>
</dbReference>
<feature type="binding site" evidence="10">
    <location>
        <position position="253"/>
    </location>
    <ligand>
        <name>S-adenosyl-L-methionine</name>
        <dbReference type="ChEBI" id="CHEBI:59789"/>
    </ligand>
</feature>
<gene>
    <name evidence="13" type="ORF">YALI1_F17103g</name>
</gene>
<dbReference type="RefSeq" id="XP_505343.3">
    <property type="nucleotide sequence ID" value="XM_505343.3"/>
</dbReference>
<dbReference type="PANTHER" id="PTHR13563:SF13">
    <property type="entry name" value="TRNA METHYLTRANSFERASE 10 HOMOLOG A"/>
    <property type="match status" value="1"/>
</dbReference>
<dbReference type="EMBL" id="CP017558">
    <property type="protein sequence ID" value="AOW07093.1"/>
    <property type="molecule type" value="Genomic_DNA"/>
</dbReference>
<evidence type="ECO:0000313" key="14">
    <source>
        <dbReference type="Proteomes" id="UP000182444"/>
    </source>
</evidence>
<evidence type="ECO:0000256" key="7">
    <source>
        <dbReference type="ARBA" id="ARBA00032166"/>
    </source>
</evidence>
<dbReference type="GeneID" id="2908201"/>
<feature type="binding site" evidence="10">
    <location>
        <position position="207"/>
    </location>
    <ligand>
        <name>S-adenosyl-L-methionine</name>
        <dbReference type="ChEBI" id="CHEBI:59789"/>
    </ligand>
</feature>
<evidence type="ECO:0000256" key="5">
    <source>
        <dbReference type="ARBA" id="ARBA00022691"/>
    </source>
</evidence>
<proteinExistence type="predicted"/>
<organism evidence="13 14">
    <name type="scientific">Yarrowia lipolytica</name>
    <name type="common">Candida lipolytica</name>
    <dbReference type="NCBI Taxonomy" id="4952"/>
    <lineage>
        <taxon>Eukaryota</taxon>
        <taxon>Fungi</taxon>
        <taxon>Dikarya</taxon>
        <taxon>Ascomycota</taxon>
        <taxon>Saccharomycotina</taxon>
        <taxon>Dipodascomycetes</taxon>
        <taxon>Dipodascales</taxon>
        <taxon>Dipodascales incertae sedis</taxon>
        <taxon>Yarrowia</taxon>
    </lineage>
</organism>
<feature type="active site" description="Proton acceptor" evidence="9">
    <location>
        <position position="231"/>
    </location>
</feature>
<dbReference type="AlphaFoldDB" id="A0A1D8NNB8"/>
<dbReference type="GO" id="GO:0000049">
    <property type="term" value="F:tRNA binding"/>
    <property type="evidence" value="ECO:0007669"/>
    <property type="project" value="TreeGrafter"/>
</dbReference>
<dbReference type="PROSITE" id="PS51675">
    <property type="entry name" value="SAM_MT_TRM10"/>
    <property type="match status" value="1"/>
</dbReference>
<evidence type="ECO:0000259" key="12">
    <source>
        <dbReference type="PROSITE" id="PS51675"/>
    </source>
</evidence>
<evidence type="ECO:0000313" key="13">
    <source>
        <dbReference type="EMBL" id="AOW07093.1"/>
    </source>
</evidence>
<evidence type="ECO:0000256" key="4">
    <source>
        <dbReference type="ARBA" id="ARBA00022679"/>
    </source>
</evidence>
<evidence type="ECO:0000256" key="9">
    <source>
        <dbReference type="PIRSR" id="PIRSR016323-1"/>
    </source>
</evidence>
<evidence type="ECO:0000256" key="8">
    <source>
        <dbReference type="ARBA" id="ARBA00048434"/>
    </source>
</evidence>
<feature type="compositionally biased region" description="Basic and acidic residues" evidence="11">
    <location>
        <begin position="348"/>
        <end position="370"/>
    </location>
</feature>
<dbReference type="GO" id="GO:0052905">
    <property type="term" value="F:tRNA (guanosine(9)-N1)-methyltransferase activity"/>
    <property type="evidence" value="ECO:0007669"/>
    <property type="project" value="UniProtKB-EC"/>
</dbReference>
<dbReference type="GO" id="GO:0005634">
    <property type="term" value="C:nucleus"/>
    <property type="evidence" value="ECO:0007669"/>
    <property type="project" value="TreeGrafter"/>
</dbReference>
<feature type="region of interest" description="Disordered" evidence="11">
    <location>
        <begin position="308"/>
        <end position="370"/>
    </location>
</feature>
<feature type="compositionally biased region" description="Basic and acidic residues" evidence="11">
    <location>
        <begin position="57"/>
        <end position="66"/>
    </location>
</feature>
<name>A0A1D8NNB8_YARLL</name>
<dbReference type="PIRSF" id="PIRSF016323">
    <property type="entry name" value="tRNA_m1G_mtfrase_met"/>
    <property type="match status" value="1"/>
</dbReference>
<comment type="catalytic activity">
    <reaction evidence="8">
        <text>guanosine(9) in tRNA + S-adenosyl-L-methionine = N(1)-methylguanosine(9) in tRNA + S-adenosyl-L-homocysteine + H(+)</text>
        <dbReference type="Rhea" id="RHEA:43156"/>
        <dbReference type="Rhea" id="RHEA-COMP:10367"/>
        <dbReference type="Rhea" id="RHEA-COMP:10368"/>
        <dbReference type="ChEBI" id="CHEBI:15378"/>
        <dbReference type="ChEBI" id="CHEBI:57856"/>
        <dbReference type="ChEBI" id="CHEBI:59789"/>
        <dbReference type="ChEBI" id="CHEBI:73542"/>
        <dbReference type="ChEBI" id="CHEBI:74269"/>
        <dbReference type="EC" id="2.1.1.221"/>
    </reaction>
</comment>
<feature type="compositionally biased region" description="Acidic residues" evidence="11">
    <location>
        <begin position="321"/>
        <end position="341"/>
    </location>
</feature>
<feature type="region of interest" description="Disordered" evidence="11">
    <location>
        <begin position="1"/>
        <end position="66"/>
    </location>
</feature>
<evidence type="ECO:0000256" key="6">
    <source>
        <dbReference type="ARBA" id="ARBA00031792"/>
    </source>
</evidence>
<reference evidence="13 14" key="1">
    <citation type="journal article" date="2016" name="PLoS ONE">
        <title>Sequence Assembly of Yarrowia lipolytica Strain W29/CLIB89 Shows Transposable Element Diversity.</title>
        <authorList>
            <person name="Magnan C."/>
            <person name="Yu J."/>
            <person name="Chang I."/>
            <person name="Jahn E."/>
            <person name="Kanomata Y."/>
            <person name="Wu J."/>
            <person name="Zeller M."/>
            <person name="Oakes M."/>
            <person name="Baldi P."/>
            <person name="Sandmeyer S."/>
        </authorList>
    </citation>
    <scope>NUCLEOTIDE SEQUENCE [LARGE SCALE GENOMIC DNA]</scope>
    <source>
        <strain evidence="14">CLIB89(W29)</strain>
    </source>
</reference>
<protein>
    <recommendedName>
        <fullName evidence="2">tRNA (guanine(9)-N1)-methyltransferase</fullName>
        <ecNumber evidence="1">2.1.1.221</ecNumber>
    </recommendedName>
    <alternativeName>
        <fullName evidence="7">tRNA methyltransferase 10</fullName>
    </alternativeName>
    <alternativeName>
        <fullName evidence="6">tRNA(m1G9)-methyltransferase</fullName>
    </alternativeName>
</protein>
<dbReference type="InterPro" id="IPR038459">
    <property type="entry name" value="MT_TRM10-typ_sf"/>
</dbReference>
<dbReference type="CDD" id="cd18089">
    <property type="entry name" value="SPOUT_Trm10-like"/>
    <property type="match status" value="1"/>
</dbReference>
<dbReference type="VEuPathDB" id="FungiDB:YALI0_F12771g"/>
<keyword evidence="5" id="KW-0949">S-adenosyl-L-methionine</keyword>
<dbReference type="KEGG" id="yli:2908201"/>
<dbReference type="InterPro" id="IPR016653">
    <property type="entry name" value="TRM10/TRM10A"/>
</dbReference>
<accession>A0A1D8NNB8</accession>
<dbReference type="PANTHER" id="PTHR13563">
    <property type="entry name" value="TRNA (GUANINE-9-) METHYLTRANSFERASE"/>
    <property type="match status" value="1"/>
</dbReference>